<dbReference type="PRINTS" id="PR00032">
    <property type="entry name" value="HTHARAC"/>
</dbReference>
<evidence type="ECO:0000313" key="5">
    <source>
        <dbReference type="EMBL" id="WHY51867.1"/>
    </source>
</evidence>
<dbReference type="InterPro" id="IPR020449">
    <property type="entry name" value="Tscrpt_reg_AraC-type_HTH"/>
</dbReference>
<proteinExistence type="predicted"/>
<dbReference type="InterPro" id="IPR009057">
    <property type="entry name" value="Homeodomain-like_sf"/>
</dbReference>
<evidence type="ECO:0000256" key="3">
    <source>
        <dbReference type="ARBA" id="ARBA00023163"/>
    </source>
</evidence>
<dbReference type="InterPro" id="IPR053142">
    <property type="entry name" value="PchR_regulatory_protein"/>
</dbReference>
<organism evidence="5 6">
    <name type="scientific">Lysinibacillus pakistanensis</name>
    <dbReference type="NCBI Taxonomy" id="759811"/>
    <lineage>
        <taxon>Bacteria</taxon>
        <taxon>Bacillati</taxon>
        <taxon>Bacillota</taxon>
        <taxon>Bacilli</taxon>
        <taxon>Bacillales</taxon>
        <taxon>Bacillaceae</taxon>
        <taxon>Lysinibacillus</taxon>
    </lineage>
</organism>
<evidence type="ECO:0000313" key="6">
    <source>
        <dbReference type="Proteomes" id="UP001178322"/>
    </source>
</evidence>
<dbReference type="InterPro" id="IPR018062">
    <property type="entry name" value="HTH_AraC-typ_CS"/>
</dbReference>
<dbReference type="SMART" id="SM00342">
    <property type="entry name" value="HTH_ARAC"/>
    <property type="match status" value="1"/>
</dbReference>
<dbReference type="PROSITE" id="PS01124">
    <property type="entry name" value="HTH_ARAC_FAMILY_2"/>
    <property type="match status" value="1"/>
</dbReference>
<dbReference type="PANTHER" id="PTHR47893:SF1">
    <property type="entry name" value="REGULATORY PROTEIN PCHR"/>
    <property type="match status" value="1"/>
</dbReference>
<dbReference type="GO" id="GO:0003700">
    <property type="term" value="F:DNA-binding transcription factor activity"/>
    <property type="evidence" value="ECO:0007669"/>
    <property type="project" value="InterPro"/>
</dbReference>
<evidence type="ECO:0000256" key="2">
    <source>
        <dbReference type="ARBA" id="ARBA00023125"/>
    </source>
</evidence>
<dbReference type="SUPFAM" id="SSF46689">
    <property type="entry name" value="Homeodomain-like"/>
    <property type="match status" value="1"/>
</dbReference>
<name>A0AAX3WXK3_9BACI</name>
<dbReference type="PROSITE" id="PS00041">
    <property type="entry name" value="HTH_ARAC_FAMILY_1"/>
    <property type="match status" value="1"/>
</dbReference>
<keyword evidence="3" id="KW-0804">Transcription</keyword>
<reference evidence="5" key="1">
    <citation type="submission" date="2023-05" db="EMBL/GenBank/DDBJ databases">
        <title>Comparative genomics of Bacillaceae isolates and their secondary metabolite potential.</title>
        <authorList>
            <person name="Song L."/>
            <person name="Nielsen L.J."/>
            <person name="Mohite O."/>
            <person name="Xu X."/>
            <person name="Weber T."/>
            <person name="Kovacs A.T."/>
        </authorList>
    </citation>
    <scope>NUCLEOTIDE SEQUENCE</scope>
    <source>
        <strain evidence="5">LY1</strain>
    </source>
</reference>
<keyword evidence="1" id="KW-0805">Transcription regulation</keyword>
<feature type="domain" description="HTH araC/xylS-type" evidence="4">
    <location>
        <begin position="217"/>
        <end position="315"/>
    </location>
</feature>
<dbReference type="PANTHER" id="PTHR47893">
    <property type="entry name" value="REGULATORY PROTEIN PCHR"/>
    <property type="match status" value="1"/>
</dbReference>
<evidence type="ECO:0000259" key="4">
    <source>
        <dbReference type="PROSITE" id="PS01124"/>
    </source>
</evidence>
<dbReference type="EMBL" id="CP126101">
    <property type="protein sequence ID" value="WHY51867.1"/>
    <property type="molecule type" value="Genomic_DNA"/>
</dbReference>
<dbReference type="Gene3D" id="1.10.10.60">
    <property type="entry name" value="Homeodomain-like"/>
    <property type="match status" value="1"/>
</dbReference>
<dbReference type="Pfam" id="PF12833">
    <property type="entry name" value="HTH_18"/>
    <property type="match status" value="1"/>
</dbReference>
<dbReference type="Proteomes" id="UP001178322">
    <property type="component" value="Chromosome"/>
</dbReference>
<dbReference type="GO" id="GO:0043565">
    <property type="term" value="F:sequence-specific DNA binding"/>
    <property type="evidence" value="ECO:0007669"/>
    <property type="project" value="InterPro"/>
</dbReference>
<dbReference type="RefSeq" id="WP_283870363.1">
    <property type="nucleotide sequence ID" value="NZ_CP126101.1"/>
</dbReference>
<dbReference type="InterPro" id="IPR018060">
    <property type="entry name" value="HTH_AraC"/>
</dbReference>
<keyword evidence="2" id="KW-0238">DNA-binding</keyword>
<sequence length="317" mass="36702">MNLNIDTNDLDSLYSEIECRQLIMPSNQKTYSLPIHNGSGNIERQLLRVGMEMNWFQAQTNEPLSLSCNVRYPHLELFYPLSGDGFWATNGKEFSLAANTSNFLFVQNTKIYSELTPKEKVVMMELRIDLRHFKQLIAENKHLFEQSFFCQQISNPSYIHRLIEQIKNCPYTGMLKQLYIEGKALELLTLHLNGIELEEKKKKAATKLNEIDIHALYHAKEILNNCWRNPPSILALSKKIGLNDYKLKYGFKELFGTTVFGYVRSLRMLEARNILEQGKANVSETALMVGYQNLSHFATLFRKTFGYNPSEILKNEK</sequence>
<accession>A0AAX3WXK3</accession>
<dbReference type="AlphaFoldDB" id="A0AAX3WXK3"/>
<evidence type="ECO:0000256" key="1">
    <source>
        <dbReference type="ARBA" id="ARBA00023015"/>
    </source>
</evidence>
<protein>
    <submittedName>
        <fullName evidence="5">AraC family transcriptional regulator</fullName>
    </submittedName>
</protein>
<gene>
    <name evidence="5" type="ORF">QNH24_01085</name>
</gene>